<keyword evidence="5" id="KW-0732">Signal</keyword>
<feature type="signal peptide" evidence="5">
    <location>
        <begin position="1"/>
        <end position="21"/>
    </location>
</feature>
<evidence type="ECO:0008006" key="8">
    <source>
        <dbReference type="Google" id="ProtNLM"/>
    </source>
</evidence>
<evidence type="ECO:0000313" key="6">
    <source>
        <dbReference type="EMBL" id="TNV75592.1"/>
    </source>
</evidence>
<sequence length="125" mass="13610">MDLQTILSFILVGSLWGTTNAFMETGTKPKEESKPTTSSSLFSGLGNLFANWRFLLPFGLNQLASLLNNFVVAGNDLSIAVPSVNCITFIVTFVTQRLLKGESLVDMRFFAGCGLIMAGMYLCLN</sequence>
<reference evidence="6" key="1">
    <citation type="submission" date="2019-06" db="EMBL/GenBank/DDBJ databases">
        <authorList>
            <person name="Zheng W."/>
        </authorList>
    </citation>
    <scope>NUCLEOTIDE SEQUENCE</scope>
    <source>
        <strain evidence="6">QDHG01</strain>
    </source>
</reference>
<accession>A0A8J8NHP8</accession>
<feature type="chain" id="PRO_5035206986" description="Transmembrane protein 234" evidence="5">
    <location>
        <begin position="22"/>
        <end position="125"/>
    </location>
</feature>
<keyword evidence="2" id="KW-0812">Transmembrane</keyword>
<dbReference type="PANTHER" id="PTHR28668">
    <property type="entry name" value="TRANSMEMBRANE PROTEIN 234"/>
    <property type="match status" value="1"/>
</dbReference>
<evidence type="ECO:0000256" key="4">
    <source>
        <dbReference type="ARBA" id="ARBA00023136"/>
    </source>
</evidence>
<evidence type="ECO:0000256" key="3">
    <source>
        <dbReference type="ARBA" id="ARBA00022989"/>
    </source>
</evidence>
<gene>
    <name evidence="6" type="ORF">FGO68_gene8350</name>
</gene>
<evidence type="ECO:0000256" key="2">
    <source>
        <dbReference type="ARBA" id="ARBA00022692"/>
    </source>
</evidence>
<comment type="caution">
    <text evidence="6">The sequence shown here is derived from an EMBL/GenBank/DDBJ whole genome shotgun (WGS) entry which is preliminary data.</text>
</comment>
<dbReference type="EMBL" id="RRYP01015242">
    <property type="protein sequence ID" value="TNV75592.1"/>
    <property type="molecule type" value="Genomic_DNA"/>
</dbReference>
<evidence type="ECO:0000313" key="7">
    <source>
        <dbReference type="Proteomes" id="UP000785679"/>
    </source>
</evidence>
<protein>
    <recommendedName>
        <fullName evidence="8">Transmembrane protein 234</fullName>
    </recommendedName>
</protein>
<dbReference type="OrthoDB" id="43458at2759"/>
<proteinExistence type="predicted"/>
<keyword evidence="4" id="KW-0472">Membrane</keyword>
<dbReference type="Pfam" id="PF10639">
    <property type="entry name" value="TMEM234"/>
    <property type="match status" value="1"/>
</dbReference>
<evidence type="ECO:0000256" key="5">
    <source>
        <dbReference type="SAM" id="SignalP"/>
    </source>
</evidence>
<dbReference type="Proteomes" id="UP000785679">
    <property type="component" value="Unassembled WGS sequence"/>
</dbReference>
<dbReference type="AlphaFoldDB" id="A0A8J8NHP8"/>
<organism evidence="6 7">
    <name type="scientific">Halteria grandinella</name>
    <dbReference type="NCBI Taxonomy" id="5974"/>
    <lineage>
        <taxon>Eukaryota</taxon>
        <taxon>Sar</taxon>
        <taxon>Alveolata</taxon>
        <taxon>Ciliophora</taxon>
        <taxon>Intramacronucleata</taxon>
        <taxon>Spirotrichea</taxon>
        <taxon>Stichotrichia</taxon>
        <taxon>Sporadotrichida</taxon>
        <taxon>Halteriidae</taxon>
        <taxon>Halteria</taxon>
    </lineage>
</organism>
<name>A0A8J8NHP8_HALGN</name>
<dbReference type="GO" id="GO:0016020">
    <property type="term" value="C:membrane"/>
    <property type="evidence" value="ECO:0007669"/>
    <property type="project" value="UniProtKB-SubCell"/>
</dbReference>
<evidence type="ECO:0000256" key="1">
    <source>
        <dbReference type="ARBA" id="ARBA00004141"/>
    </source>
</evidence>
<keyword evidence="3" id="KW-1133">Transmembrane helix</keyword>
<keyword evidence="7" id="KW-1185">Reference proteome</keyword>
<dbReference type="PANTHER" id="PTHR28668:SF1">
    <property type="entry name" value="TRANSMEMBRANE PROTEIN 234"/>
    <property type="match status" value="1"/>
</dbReference>
<comment type="subcellular location">
    <subcellularLocation>
        <location evidence="1">Membrane</location>
        <topology evidence="1">Multi-pass membrane protein</topology>
    </subcellularLocation>
</comment>
<dbReference type="InterPro" id="IPR018908">
    <property type="entry name" value="TMEM234"/>
</dbReference>